<evidence type="ECO:0000256" key="2">
    <source>
        <dbReference type="SAM" id="Phobius"/>
    </source>
</evidence>
<keyword evidence="2" id="KW-0472">Membrane</keyword>
<evidence type="ECO:0000313" key="3">
    <source>
        <dbReference type="EMBL" id="VDP86072.1"/>
    </source>
</evidence>
<evidence type="ECO:0000313" key="5">
    <source>
        <dbReference type="WBParaSite" id="ECPE_0000988201-mRNA-1"/>
    </source>
</evidence>
<dbReference type="WBParaSite" id="ECPE_0000988201-mRNA-1">
    <property type="protein sequence ID" value="ECPE_0000988201-mRNA-1"/>
    <property type="gene ID" value="ECPE_0000988201"/>
</dbReference>
<keyword evidence="2" id="KW-1133">Transmembrane helix</keyword>
<evidence type="ECO:0000313" key="4">
    <source>
        <dbReference type="Proteomes" id="UP000272942"/>
    </source>
</evidence>
<keyword evidence="4" id="KW-1185">Reference proteome</keyword>
<feature type="transmembrane region" description="Helical" evidence="2">
    <location>
        <begin position="12"/>
        <end position="33"/>
    </location>
</feature>
<evidence type="ECO:0000256" key="1">
    <source>
        <dbReference type="SAM" id="MobiDB-lite"/>
    </source>
</evidence>
<proteinExistence type="predicted"/>
<gene>
    <name evidence="3" type="ORF">ECPE_LOCUS9850</name>
</gene>
<dbReference type="AlphaFoldDB" id="A0A183ASB6"/>
<accession>A0A183ASB6</accession>
<name>A0A183ASB6_9TREM</name>
<dbReference type="Proteomes" id="UP000272942">
    <property type="component" value="Unassembled WGS sequence"/>
</dbReference>
<protein>
    <submittedName>
        <fullName evidence="3 5">Uncharacterized protein</fullName>
    </submittedName>
</protein>
<organism evidence="5">
    <name type="scientific">Echinostoma caproni</name>
    <dbReference type="NCBI Taxonomy" id="27848"/>
    <lineage>
        <taxon>Eukaryota</taxon>
        <taxon>Metazoa</taxon>
        <taxon>Spiralia</taxon>
        <taxon>Lophotrochozoa</taxon>
        <taxon>Platyhelminthes</taxon>
        <taxon>Trematoda</taxon>
        <taxon>Digenea</taxon>
        <taxon>Plagiorchiida</taxon>
        <taxon>Echinostomata</taxon>
        <taxon>Echinostomatoidea</taxon>
        <taxon>Echinostomatidae</taxon>
        <taxon>Echinostoma</taxon>
    </lineage>
</organism>
<reference evidence="5" key="1">
    <citation type="submission" date="2016-06" db="UniProtKB">
        <authorList>
            <consortium name="WormBaseParasite"/>
        </authorList>
    </citation>
    <scope>IDENTIFICATION</scope>
</reference>
<feature type="region of interest" description="Disordered" evidence="1">
    <location>
        <begin position="47"/>
        <end position="69"/>
    </location>
</feature>
<reference evidence="3 4" key="2">
    <citation type="submission" date="2018-11" db="EMBL/GenBank/DDBJ databases">
        <authorList>
            <consortium name="Pathogen Informatics"/>
        </authorList>
    </citation>
    <scope>NUCLEOTIDE SEQUENCE [LARGE SCALE GENOMIC DNA]</scope>
    <source>
        <strain evidence="3 4">Egypt</strain>
    </source>
</reference>
<sequence>MEETVTPKQYTVTLVVCLSILSFVVVLSLAYCIQLCRRKIQDRRNDRSTQKASLIEVEKQSPRRGQTPTMLQNIREAFERHLRPEKTKAEKLASHMINEHYQPPMEETIGQPPDHPSDVKIAILCHFVNGLMNAFFDQLTPAKYLLAGH</sequence>
<dbReference type="EMBL" id="UZAN01048068">
    <property type="protein sequence ID" value="VDP86072.1"/>
    <property type="molecule type" value="Genomic_DNA"/>
</dbReference>
<keyword evidence="2" id="KW-0812">Transmembrane</keyword>